<keyword evidence="1" id="KW-0472">Membrane</keyword>
<evidence type="ECO:0000256" key="1">
    <source>
        <dbReference type="SAM" id="Phobius"/>
    </source>
</evidence>
<dbReference type="InterPro" id="IPR014245">
    <property type="entry name" value="Spore_III_AF"/>
</dbReference>
<dbReference type="Proteomes" id="UP000282311">
    <property type="component" value="Unassembled WGS sequence"/>
</dbReference>
<gene>
    <name evidence="2" type="primary">spoIIIAF</name>
    <name evidence="2" type="ORF">D7M11_11970</name>
</gene>
<keyword evidence="3" id="KW-1185">Reference proteome</keyword>
<keyword evidence="1" id="KW-0812">Transmembrane</keyword>
<keyword evidence="1" id="KW-1133">Transmembrane helix</keyword>
<dbReference type="NCBIfam" id="TIGR02896">
    <property type="entry name" value="spore_III_AF"/>
    <property type="match status" value="1"/>
</dbReference>
<evidence type="ECO:0000313" key="3">
    <source>
        <dbReference type="Proteomes" id="UP000282311"/>
    </source>
</evidence>
<name>A0A3B0CGP5_9BACL</name>
<organism evidence="2 3">
    <name type="scientific">Paenibacillus ginsengarvi</name>
    <dbReference type="NCBI Taxonomy" id="400777"/>
    <lineage>
        <taxon>Bacteria</taxon>
        <taxon>Bacillati</taxon>
        <taxon>Bacillota</taxon>
        <taxon>Bacilli</taxon>
        <taxon>Bacillales</taxon>
        <taxon>Paenibacillaceae</taxon>
        <taxon>Paenibacillus</taxon>
    </lineage>
</organism>
<proteinExistence type="predicted"/>
<sequence length="234" mass="26439">MVWLSGWLKEIIVIVLLAAFVELLLPNNAYQRYVRTVLGLFILLSLLSPLLSVFKMKWDSQKILASVERLGDVGTGGQTFGQMRSMQAIMQDADRWRQSDRSDAQRLMEKELAAELQSSIGGEANVTVKQVKLQISYDNNGTPSMKHMQVILDHRQSPEGTATAEPPGRKPIAAVEPVTIDIRVGRSEAKSDETKLTSEQIAAKGRIYDQLKRQWQLNRDQVTLLYESELEKER</sequence>
<reference evidence="2 3" key="1">
    <citation type="journal article" date="2007" name="Int. J. Syst. Evol. Microbiol.">
        <title>Paenibacillus ginsengarvi sp. nov., isolated from soil from ginseng cultivation.</title>
        <authorList>
            <person name="Yoon M.H."/>
            <person name="Ten L.N."/>
            <person name="Im W.T."/>
        </authorList>
    </citation>
    <scope>NUCLEOTIDE SEQUENCE [LARGE SCALE GENOMIC DNA]</scope>
    <source>
        <strain evidence="2 3">KCTC 13059</strain>
    </source>
</reference>
<dbReference type="EMBL" id="RBAH01000007">
    <property type="protein sequence ID" value="RKN84703.1"/>
    <property type="molecule type" value="Genomic_DNA"/>
</dbReference>
<evidence type="ECO:0000313" key="2">
    <source>
        <dbReference type="EMBL" id="RKN84703.1"/>
    </source>
</evidence>
<protein>
    <submittedName>
        <fullName evidence="2">Stage III sporulation protein AF</fullName>
    </submittedName>
</protein>
<feature type="transmembrane region" description="Helical" evidence="1">
    <location>
        <begin position="37"/>
        <end position="54"/>
    </location>
</feature>
<dbReference type="OrthoDB" id="2375554at2"/>
<dbReference type="Pfam" id="PF09581">
    <property type="entry name" value="Spore_III_AF"/>
    <property type="match status" value="1"/>
</dbReference>
<comment type="caution">
    <text evidence="2">The sequence shown here is derived from an EMBL/GenBank/DDBJ whole genome shotgun (WGS) entry which is preliminary data.</text>
</comment>
<dbReference type="AlphaFoldDB" id="A0A3B0CGP5"/>
<accession>A0A3B0CGP5</accession>
<dbReference type="RefSeq" id="WP_120747446.1">
    <property type="nucleotide sequence ID" value="NZ_RBAH01000007.1"/>
</dbReference>
<feature type="transmembrane region" description="Helical" evidence="1">
    <location>
        <begin position="6"/>
        <end position="25"/>
    </location>
</feature>